<dbReference type="EMBL" id="ADBL01002360">
    <property type="status" value="NOT_ANNOTATED_CDS"/>
    <property type="molecule type" value="Genomic_DNA"/>
</dbReference>
<gene>
    <name evidence="2" type="ORF">MAPG_10560</name>
</gene>
<dbReference type="AlphaFoldDB" id="A0A0C4ECX1"/>
<reference evidence="4" key="1">
    <citation type="submission" date="2010-05" db="EMBL/GenBank/DDBJ databases">
        <title>The genome sequence of Magnaporthe poae strain ATCC 64411.</title>
        <authorList>
            <person name="Ma L.-J."/>
            <person name="Dead R."/>
            <person name="Young S."/>
            <person name="Zeng Q."/>
            <person name="Koehrsen M."/>
            <person name="Alvarado L."/>
            <person name="Berlin A."/>
            <person name="Chapman S.B."/>
            <person name="Chen Z."/>
            <person name="Freedman E."/>
            <person name="Gellesch M."/>
            <person name="Goldberg J."/>
            <person name="Griggs A."/>
            <person name="Gujja S."/>
            <person name="Heilman E.R."/>
            <person name="Heiman D."/>
            <person name="Hepburn T."/>
            <person name="Howarth C."/>
            <person name="Jen D."/>
            <person name="Larson L."/>
            <person name="Mehta T."/>
            <person name="Neiman D."/>
            <person name="Pearson M."/>
            <person name="Roberts A."/>
            <person name="Saif S."/>
            <person name="Shea T."/>
            <person name="Shenoy N."/>
            <person name="Sisk P."/>
            <person name="Stolte C."/>
            <person name="Sykes S."/>
            <person name="Walk T."/>
            <person name="White J."/>
            <person name="Yandava C."/>
            <person name="Haas B."/>
            <person name="Nusbaum C."/>
            <person name="Birren B."/>
        </authorList>
    </citation>
    <scope>NUCLEOTIDE SEQUENCE [LARGE SCALE GENOMIC DNA]</scope>
    <source>
        <strain evidence="4">ATCC 64411 / 73-15</strain>
    </source>
</reference>
<protein>
    <submittedName>
        <fullName evidence="2 3">Uncharacterized protein</fullName>
    </submittedName>
</protein>
<feature type="compositionally biased region" description="Basic and acidic residues" evidence="1">
    <location>
        <begin position="14"/>
        <end position="29"/>
    </location>
</feature>
<evidence type="ECO:0000313" key="2">
    <source>
        <dbReference type="EMBL" id="KLU90708.1"/>
    </source>
</evidence>
<feature type="compositionally biased region" description="Basic and acidic residues" evidence="1">
    <location>
        <begin position="49"/>
        <end position="62"/>
    </location>
</feature>
<dbReference type="EnsemblFungi" id="MAPG_10560T0">
    <property type="protein sequence ID" value="MAPG_10560T0"/>
    <property type="gene ID" value="MAPG_10560"/>
</dbReference>
<dbReference type="VEuPathDB" id="FungiDB:MAPG_10560"/>
<evidence type="ECO:0000313" key="4">
    <source>
        <dbReference type="Proteomes" id="UP000011715"/>
    </source>
</evidence>
<reference evidence="2" key="2">
    <citation type="submission" date="2010-05" db="EMBL/GenBank/DDBJ databases">
        <title>The Genome Sequence of Magnaporthe poae strain ATCC 64411.</title>
        <authorList>
            <consortium name="The Broad Institute Genome Sequencing Platform"/>
            <consortium name="Broad Institute Genome Sequencing Center for Infectious Disease"/>
            <person name="Ma L.-J."/>
            <person name="Dead R."/>
            <person name="Young S."/>
            <person name="Zeng Q."/>
            <person name="Koehrsen M."/>
            <person name="Alvarado L."/>
            <person name="Berlin A."/>
            <person name="Chapman S.B."/>
            <person name="Chen Z."/>
            <person name="Freedman E."/>
            <person name="Gellesch M."/>
            <person name="Goldberg J."/>
            <person name="Griggs A."/>
            <person name="Gujja S."/>
            <person name="Heilman E.R."/>
            <person name="Heiman D."/>
            <person name="Hepburn T."/>
            <person name="Howarth C."/>
            <person name="Jen D."/>
            <person name="Larson L."/>
            <person name="Mehta T."/>
            <person name="Neiman D."/>
            <person name="Pearson M."/>
            <person name="Roberts A."/>
            <person name="Saif S."/>
            <person name="Shea T."/>
            <person name="Shenoy N."/>
            <person name="Sisk P."/>
            <person name="Stolte C."/>
            <person name="Sykes S."/>
            <person name="Walk T."/>
            <person name="White J."/>
            <person name="Yandava C."/>
            <person name="Haas B."/>
            <person name="Nusbaum C."/>
            <person name="Birren B."/>
        </authorList>
    </citation>
    <scope>NUCLEOTIDE SEQUENCE</scope>
    <source>
        <strain evidence="2">ATCC 64411</strain>
    </source>
</reference>
<evidence type="ECO:0000313" key="3">
    <source>
        <dbReference type="EnsemblFungi" id="MAPG_10560T0"/>
    </source>
</evidence>
<feature type="compositionally biased region" description="Acidic residues" evidence="1">
    <location>
        <begin position="63"/>
        <end position="72"/>
    </location>
</feature>
<accession>A0A0C4ECX1</accession>
<name>A0A0C4ECX1_MAGP6</name>
<dbReference type="Proteomes" id="UP000011715">
    <property type="component" value="Unassembled WGS sequence"/>
</dbReference>
<proteinExistence type="predicted"/>
<evidence type="ECO:0000256" key="1">
    <source>
        <dbReference type="SAM" id="MobiDB-lite"/>
    </source>
</evidence>
<dbReference type="eggNOG" id="ENOG502RNDW">
    <property type="taxonomic scope" value="Eukaryota"/>
</dbReference>
<reference evidence="2" key="3">
    <citation type="submission" date="2011-03" db="EMBL/GenBank/DDBJ databases">
        <title>Annotation of Magnaporthe poae ATCC 64411.</title>
        <authorList>
            <person name="Ma L.-J."/>
            <person name="Dead R."/>
            <person name="Young S.K."/>
            <person name="Zeng Q."/>
            <person name="Gargeya S."/>
            <person name="Fitzgerald M."/>
            <person name="Haas B."/>
            <person name="Abouelleil A."/>
            <person name="Alvarado L."/>
            <person name="Arachchi H.M."/>
            <person name="Berlin A."/>
            <person name="Brown A."/>
            <person name="Chapman S.B."/>
            <person name="Chen Z."/>
            <person name="Dunbar C."/>
            <person name="Freedman E."/>
            <person name="Gearin G."/>
            <person name="Gellesch M."/>
            <person name="Goldberg J."/>
            <person name="Griggs A."/>
            <person name="Gujja S."/>
            <person name="Heiman D."/>
            <person name="Howarth C."/>
            <person name="Larson L."/>
            <person name="Lui A."/>
            <person name="MacDonald P.J.P."/>
            <person name="Mehta T."/>
            <person name="Montmayeur A."/>
            <person name="Murphy C."/>
            <person name="Neiman D."/>
            <person name="Pearson M."/>
            <person name="Priest M."/>
            <person name="Roberts A."/>
            <person name="Saif S."/>
            <person name="Shea T."/>
            <person name="Shenoy N."/>
            <person name="Sisk P."/>
            <person name="Stolte C."/>
            <person name="Sykes S."/>
            <person name="Yandava C."/>
            <person name="Wortman J."/>
            <person name="Nusbaum C."/>
            <person name="Birren B."/>
        </authorList>
    </citation>
    <scope>NUCLEOTIDE SEQUENCE</scope>
    <source>
        <strain evidence="2">ATCC 64411</strain>
    </source>
</reference>
<sequence length="272" mass="30437">MASLHGCLPVRTTQHLEPRHPDDKKPDKKPAKKRAKNKANRAKKRAKKRAEMRAENLDKNPDEELDEELDEDPGSKYPGRKENPAKDVEFSIETLEVIPSKCSCQPERHRSFLSSMIRALQLVSPSISAAALANLCRLEDPLACGFCVNDRVFYYTSLIKSGSSTIFCYMEFPPGIDVSFPETKDAHKAYADAAAFFGAIRPEPAILFVKQPCDYWGAAYWIDILTSPPSSGPPSGPVKIHRYRVSFDDDYLDKTMQRVISAITDGRDQAVS</sequence>
<keyword evidence="4" id="KW-1185">Reference proteome</keyword>
<feature type="region of interest" description="Disordered" evidence="1">
    <location>
        <begin position="1"/>
        <end position="85"/>
    </location>
</feature>
<dbReference type="EMBL" id="GL876975">
    <property type="protein sequence ID" value="KLU90708.1"/>
    <property type="molecule type" value="Genomic_DNA"/>
</dbReference>
<reference evidence="3" key="5">
    <citation type="submission" date="2015-06" db="UniProtKB">
        <authorList>
            <consortium name="EnsemblFungi"/>
        </authorList>
    </citation>
    <scope>IDENTIFICATION</scope>
    <source>
        <strain evidence="3">ATCC 64411</strain>
    </source>
</reference>
<reference evidence="3" key="4">
    <citation type="journal article" date="2015" name="G3 (Bethesda)">
        <title>Genome sequences of three phytopathogenic species of the Magnaporthaceae family of fungi.</title>
        <authorList>
            <person name="Okagaki L.H."/>
            <person name="Nunes C.C."/>
            <person name="Sailsbery J."/>
            <person name="Clay B."/>
            <person name="Brown D."/>
            <person name="John T."/>
            <person name="Oh Y."/>
            <person name="Young N."/>
            <person name="Fitzgerald M."/>
            <person name="Haas B.J."/>
            <person name="Zeng Q."/>
            <person name="Young S."/>
            <person name="Adiconis X."/>
            <person name="Fan L."/>
            <person name="Levin J.Z."/>
            <person name="Mitchell T.K."/>
            <person name="Okubara P.A."/>
            <person name="Farman M.L."/>
            <person name="Kohn L.M."/>
            <person name="Birren B."/>
            <person name="Ma L.-J."/>
            <person name="Dean R.A."/>
        </authorList>
    </citation>
    <scope>NUCLEOTIDE SEQUENCE</scope>
    <source>
        <strain evidence="3">ATCC 64411 / 73-15</strain>
    </source>
</reference>
<feature type="compositionally biased region" description="Basic residues" evidence="1">
    <location>
        <begin position="30"/>
        <end position="48"/>
    </location>
</feature>
<organism evidence="3 4">
    <name type="scientific">Magnaporthiopsis poae (strain ATCC 64411 / 73-15)</name>
    <name type="common">Kentucky bluegrass fungus</name>
    <name type="synonym">Magnaporthe poae</name>
    <dbReference type="NCBI Taxonomy" id="644358"/>
    <lineage>
        <taxon>Eukaryota</taxon>
        <taxon>Fungi</taxon>
        <taxon>Dikarya</taxon>
        <taxon>Ascomycota</taxon>
        <taxon>Pezizomycotina</taxon>
        <taxon>Sordariomycetes</taxon>
        <taxon>Sordariomycetidae</taxon>
        <taxon>Magnaporthales</taxon>
        <taxon>Magnaporthaceae</taxon>
        <taxon>Magnaporthiopsis</taxon>
    </lineage>
</organism>